<reference evidence="2" key="1">
    <citation type="submission" date="2017-02" db="EMBL/GenBank/DDBJ databases">
        <authorList>
            <person name="Regsiter A."/>
            <person name="William W."/>
        </authorList>
    </citation>
    <scope>NUCLEOTIDE SEQUENCE</scope>
    <source>
        <strain evidence="2">BdmA 4</strain>
    </source>
</reference>
<evidence type="ECO:0000313" key="2">
    <source>
        <dbReference type="EMBL" id="SLM18034.1"/>
    </source>
</evidence>
<accession>A0A3P3XP60</accession>
<proteinExistence type="predicted"/>
<keyword evidence="1" id="KW-1133">Transmembrane helix</keyword>
<name>A0A3P3XP60_9SPIR</name>
<protein>
    <submittedName>
        <fullName evidence="2">Uncharacterized protein</fullName>
    </submittedName>
</protein>
<gene>
    <name evidence="2" type="ORF">SPIRO4BDMA_40606</name>
</gene>
<feature type="transmembrane region" description="Helical" evidence="1">
    <location>
        <begin position="34"/>
        <end position="54"/>
    </location>
</feature>
<keyword evidence="1" id="KW-0812">Transmembrane</keyword>
<dbReference type="EMBL" id="FWDO01000004">
    <property type="protein sequence ID" value="SLM18034.1"/>
    <property type="molecule type" value="Genomic_DNA"/>
</dbReference>
<organism evidence="2">
    <name type="scientific">uncultured spirochete</name>
    <dbReference type="NCBI Taxonomy" id="156406"/>
    <lineage>
        <taxon>Bacteria</taxon>
        <taxon>Pseudomonadati</taxon>
        <taxon>Spirochaetota</taxon>
        <taxon>Spirochaetia</taxon>
        <taxon>Spirochaetales</taxon>
        <taxon>environmental samples</taxon>
    </lineage>
</organism>
<dbReference type="AlphaFoldDB" id="A0A3P3XP60"/>
<sequence>MKSIIIGFLVGVLLTFLVEKTSRRKTEEGHVRPHVIYCITGVLGIIFAITIFLLPSSGHNTPFYILLIFSALAGALCIYAYFACSIDVSPDSISITSLFRKRAEVTIEDILRLKEVGFFRLLIIETRNTGNYYFPIDAYNMREFIAMMQKDHPENHVGF</sequence>
<feature type="transmembrane region" description="Helical" evidence="1">
    <location>
        <begin position="63"/>
        <end position="82"/>
    </location>
</feature>
<keyword evidence="1" id="KW-0472">Membrane</keyword>
<evidence type="ECO:0000256" key="1">
    <source>
        <dbReference type="SAM" id="Phobius"/>
    </source>
</evidence>